<dbReference type="SUPFAM" id="SSF101967">
    <property type="entry name" value="Adhesin YadA, collagen-binding domain"/>
    <property type="match status" value="1"/>
</dbReference>
<comment type="similarity">
    <text evidence="3">Belongs to the autotransporter-2 (AT-2) (TC 1.B.40) family.</text>
</comment>
<evidence type="ECO:0000313" key="14">
    <source>
        <dbReference type="EMBL" id="OAF11574.1"/>
    </source>
</evidence>
<dbReference type="InterPro" id="IPR011049">
    <property type="entry name" value="Serralysin-like_metalloprot_C"/>
</dbReference>
<feature type="domain" description="Trimeric autotransporter adhesin YadA-like C-terminal membrane anchor" evidence="11">
    <location>
        <begin position="247"/>
        <end position="304"/>
    </location>
</feature>
<feature type="domain" description="Trimeric autotransporter adhesin YadA-like stalk" evidence="13">
    <location>
        <begin position="190"/>
        <end position="230"/>
    </location>
</feature>
<feature type="domain" description="Trimeric autotransporter adhesin YadA-like head" evidence="12">
    <location>
        <begin position="146"/>
        <end position="172"/>
    </location>
</feature>
<accession>A0A176YXG5</accession>
<keyword evidence="10" id="KW-0998">Cell outer membrane</keyword>
<feature type="domain" description="Trimeric autotransporter adhesin YadA-like head" evidence="12">
    <location>
        <begin position="110"/>
        <end position="135"/>
    </location>
</feature>
<dbReference type="Pfam" id="PF05662">
    <property type="entry name" value="YadA_stalk"/>
    <property type="match status" value="1"/>
</dbReference>
<feature type="domain" description="Trimeric autotransporter adhesin YadA-like head" evidence="12">
    <location>
        <begin position="30"/>
        <end position="51"/>
    </location>
</feature>
<dbReference type="GO" id="GO:0015031">
    <property type="term" value="P:protein transport"/>
    <property type="evidence" value="ECO:0007669"/>
    <property type="project" value="UniProtKB-KW"/>
</dbReference>
<dbReference type="AlphaFoldDB" id="A0A176YXG5"/>
<keyword evidence="5" id="KW-1134">Transmembrane beta strand</keyword>
<dbReference type="RefSeq" id="WP_063680585.1">
    <property type="nucleotide sequence ID" value="NZ_LSEF01000089.1"/>
</dbReference>
<evidence type="ECO:0000256" key="9">
    <source>
        <dbReference type="ARBA" id="ARBA00023136"/>
    </source>
</evidence>
<gene>
    <name evidence="14" type="ORF">AXW67_22425</name>
</gene>
<dbReference type="InterPro" id="IPR045584">
    <property type="entry name" value="Pilin-like"/>
</dbReference>
<evidence type="ECO:0000259" key="12">
    <source>
        <dbReference type="Pfam" id="PF05658"/>
    </source>
</evidence>
<evidence type="ECO:0000256" key="4">
    <source>
        <dbReference type="ARBA" id="ARBA00022448"/>
    </source>
</evidence>
<dbReference type="InterPro" id="IPR008640">
    <property type="entry name" value="Adhesin_Head_dom"/>
</dbReference>
<evidence type="ECO:0000313" key="15">
    <source>
        <dbReference type="Proteomes" id="UP000077173"/>
    </source>
</evidence>
<keyword evidence="4" id="KW-0813">Transport</keyword>
<evidence type="ECO:0000259" key="11">
    <source>
        <dbReference type="Pfam" id="PF03895"/>
    </source>
</evidence>
<dbReference type="Pfam" id="PF03895">
    <property type="entry name" value="YadA_anchor"/>
    <property type="match status" value="1"/>
</dbReference>
<feature type="domain" description="Trimeric autotransporter adhesin YadA-like head" evidence="12">
    <location>
        <begin position="82"/>
        <end position="108"/>
    </location>
</feature>
<evidence type="ECO:0000256" key="8">
    <source>
        <dbReference type="ARBA" id="ARBA00022927"/>
    </source>
</evidence>
<name>A0A176YXG5_9BRAD</name>
<dbReference type="GO" id="GO:0009986">
    <property type="term" value="C:cell surface"/>
    <property type="evidence" value="ECO:0007669"/>
    <property type="project" value="UniProtKB-SubCell"/>
</dbReference>
<feature type="domain" description="Trimeric autotransporter adhesin YadA-like head" evidence="12">
    <location>
        <begin position="54"/>
        <end position="80"/>
    </location>
</feature>
<keyword evidence="6" id="KW-0812">Transmembrane</keyword>
<dbReference type="CDD" id="cd12820">
    <property type="entry name" value="LbR_YadA-like"/>
    <property type="match status" value="1"/>
</dbReference>
<evidence type="ECO:0000256" key="1">
    <source>
        <dbReference type="ARBA" id="ARBA00004241"/>
    </source>
</evidence>
<organism evidence="14 15">
    <name type="scientific">Bradyrhizobium neotropicale</name>
    <dbReference type="NCBI Taxonomy" id="1497615"/>
    <lineage>
        <taxon>Bacteria</taxon>
        <taxon>Pseudomonadati</taxon>
        <taxon>Pseudomonadota</taxon>
        <taxon>Alphaproteobacteria</taxon>
        <taxon>Hyphomicrobiales</taxon>
        <taxon>Nitrobacteraceae</taxon>
        <taxon>Bradyrhizobium</taxon>
    </lineage>
</organism>
<evidence type="ECO:0000256" key="3">
    <source>
        <dbReference type="ARBA" id="ARBA00005848"/>
    </source>
</evidence>
<sequence length="306" mass="29053">MLIPSAAYAVECVNGGAGGASAGSDFGIANSTACGNVASANGQASTAFGYLAGAGGDSSVAIGAQSSSQGTGGVAIGPSSTASGYSSTATGPGSTARGSYSSAFGFGSTATGNESTALGVNAQASGANSIAIGGNQATAPGNAAFASGTNAIAIGNGAQAPAANSVAIGSGSVASAPNTVSFGSSGNERRLTNVAAGIAPTDAVNVSQLNSFASGWTAGLQNQINTNQTEARAGIALALASSALQYDPRPGKLSVAAAVGNFRGQSALASGLGYAISSQWRVNASFTATPQVNQYGAAIGSSWTLN</sequence>
<dbReference type="Proteomes" id="UP000077173">
    <property type="component" value="Unassembled WGS sequence"/>
</dbReference>
<evidence type="ECO:0000256" key="5">
    <source>
        <dbReference type="ARBA" id="ARBA00022452"/>
    </source>
</evidence>
<dbReference type="Gene3D" id="2.150.10.10">
    <property type="entry name" value="Serralysin-like metalloprotease, C-terminal"/>
    <property type="match status" value="2"/>
</dbReference>
<proteinExistence type="inferred from homology"/>
<evidence type="ECO:0000259" key="13">
    <source>
        <dbReference type="Pfam" id="PF05662"/>
    </source>
</evidence>
<keyword evidence="8" id="KW-0653">Protein transport</keyword>
<evidence type="ECO:0000256" key="10">
    <source>
        <dbReference type="ARBA" id="ARBA00023237"/>
    </source>
</evidence>
<dbReference type="InterPro" id="IPR008635">
    <property type="entry name" value="Coiled_stalk_dom"/>
</dbReference>
<dbReference type="EMBL" id="LSEF01000089">
    <property type="protein sequence ID" value="OAF11574.1"/>
    <property type="molecule type" value="Genomic_DNA"/>
</dbReference>
<dbReference type="GO" id="GO:0009279">
    <property type="term" value="C:cell outer membrane"/>
    <property type="evidence" value="ECO:0007669"/>
    <property type="project" value="UniProtKB-SubCell"/>
</dbReference>
<evidence type="ECO:0000256" key="6">
    <source>
        <dbReference type="ARBA" id="ARBA00022692"/>
    </source>
</evidence>
<reference evidence="14 15" key="1">
    <citation type="submission" date="2016-02" db="EMBL/GenBank/DDBJ databases">
        <title>Draft genome sequence of the strain BR 10247T Bradyrhizobium neotropicale isolated from nodules of Centrolobium paraense.</title>
        <authorList>
            <person name="Simoes-Araujo J.L."/>
            <person name="Barauna A.C."/>
            <person name="Silva K."/>
            <person name="Zilli J.E."/>
        </authorList>
    </citation>
    <scope>NUCLEOTIDE SEQUENCE [LARGE SCALE GENOMIC DNA]</scope>
    <source>
        <strain evidence="14 15">BR 10247</strain>
    </source>
</reference>
<keyword evidence="7" id="KW-0732">Signal</keyword>
<protein>
    <recommendedName>
        <fullName evidence="16">Trimeric autotransporter adhesin YadA-like C-terminal membrane anchor domain-containing protein</fullName>
    </recommendedName>
</protein>
<dbReference type="Pfam" id="PF05658">
    <property type="entry name" value="YadA_head"/>
    <property type="match status" value="5"/>
</dbReference>
<keyword evidence="15" id="KW-1185">Reference proteome</keyword>
<dbReference type="InterPro" id="IPR005594">
    <property type="entry name" value="YadA_C"/>
</dbReference>
<evidence type="ECO:0000256" key="2">
    <source>
        <dbReference type="ARBA" id="ARBA00004442"/>
    </source>
</evidence>
<dbReference type="SUPFAM" id="SSF54523">
    <property type="entry name" value="Pili subunits"/>
    <property type="match status" value="1"/>
</dbReference>
<dbReference type="Gene3D" id="3.30.1300.30">
    <property type="entry name" value="GSPII I/J protein-like"/>
    <property type="match status" value="1"/>
</dbReference>
<comment type="caution">
    <text evidence="14">The sequence shown here is derived from an EMBL/GenBank/DDBJ whole genome shotgun (WGS) entry which is preliminary data.</text>
</comment>
<evidence type="ECO:0008006" key="16">
    <source>
        <dbReference type="Google" id="ProtNLM"/>
    </source>
</evidence>
<comment type="subcellular location">
    <subcellularLocation>
        <location evidence="2">Cell outer membrane</location>
    </subcellularLocation>
    <subcellularLocation>
        <location evidence="1">Cell surface</location>
    </subcellularLocation>
</comment>
<evidence type="ECO:0000256" key="7">
    <source>
        <dbReference type="ARBA" id="ARBA00022729"/>
    </source>
</evidence>
<keyword evidence="9" id="KW-0472">Membrane</keyword>